<protein>
    <submittedName>
        <fullName evidence="3">Uncharacterized protein</fullName>
    </submittedName>
</protein>
<feature type="compositionally biased region" description="Basic and acidic residues" evidence="2">
    <location>
        <begin position="847"/>
        <end position="856"/>
    </location>
</feature>
<feature type="compositionally biased region" description="Basic and acidic residues" evidence="2">
    <location>
        <begin position="1151"/>
        <end position="1200"/>
    </location>
</feature>
<feature type="compositionally biased region" description="Basic and acidic residues" evidence="2">
    <location>
        <begin position="794"/>
        <end position="806"/>
    </location>
</feature>
<feature type="non-terminal residue" evidence="3">
    <location>
        <position position="1500"/>
    </location>
</feature>
<feature type="compositionally biased region" description="Basic and acidic residues" evidence="2">
    <location>
        <begin position="868"/>
        <end position="883"/>
    </location>
</feature>
<gene>
    <name evidence="3" type="ORF">PGLA2088_LOCUS7084</name>
</gene>
<sequence length="1500" mass="163900">MEDHLIRYQVPPERADRVTSETKLWLRKLCIQADEKTRKELAQCSSVPAINAVEEQTERIFGERCDTVIREEIKVARLRRVQFLEMELETRWSRPFAGPLPPHSRAARRYEIELGKDNPKVQDFVKEEFRHASTLEADLEVTLAKLQATIRDLTKKRMVARARSIIEDLDDKMSSAASEVQKVIDDAITNIGPDNAKVIKRAKDLLSPDAHSAVFALQAERAVENLRIELTLADPSPEAGDRRRGFTLQLEALLSSLTPQHELQGLFRSEFAVQLAEIAVGRVPDVAPELPPPLPPPSSGPAEDADRPREIRPSFDAEDHLGADDDQLQSVARSMIKAPGAHLFDDDGLPVVPHDEWGEPAGFEELRSATLAEQAFAGKRANGGMPDLEKQASETAFREVPPDPEAVMMFQSFDSKDMKTAMKNIAGVQPPGGRKEVTAVLTLEDLTLEVVKLHTEEVFKTKFQRAIAEAVGVPTEQIKVTGFEKGVRVLLAILEPDSQEPESEEGRGIRQKSAADIIAELTKQVEDPNSAFRLGEVGPFVAFAAVERVVVRGPQLQMGSMATSYLAQPLKGDAFDLPKDPKKAWATPDQTMEPDSEIAAAIKRAGQSIEGTHGASRLVPDGASTAFRTTCPKAETDETTANWALPVEKQPMYTFYEKASEEAAQEPAFAKTSAPQLAKKKFSQFASFHLTRHPAMGVDGLKGKVVPAGGEASIKSAESWLDKDRLGMQDPTMRPGDVNLKDVNKNSTLTIETEMSLPESNEAMSPLQGEEDETLQELEELEEDRPDTAADTVLSDKKDEVEVVRVDKKKTKKMEKKEEVSEPEPEVTSPQDSPKARRTTTAGDIQISDKEDGDKKKTPKKGGIGGKKVAEVTSKPEKRRDSLDDGMPSASEDDSGVESPKKGKKAPKAKAKSLKIVGEGDLPAEATGISLPETPQDVRGKKRDGSRSPSARSRDRSPKTAKRPHTGDGKKKTKTRRQSSVVPEEPPDIICWAGMYGGMYGTGLRPRYDGNSRLPHLVGKPVTDDLKTPAYVRQAYRNSTVKIGPPYKLSEGGHYQDSPAWSAYAMLDRTLEKADWVRSYSHVMKEKTMKLGPEASIRGVQRSESLPGLGENDPRRQRSRKPTAQPGALSNDDADRTDSRAASKSPDASEEMDKTEQRALDFAEEAKGEKQKKEKKEKKEKEKDGKEAPKKEKTEAEKREKKEKKEKKEKDEKEDGDKPKKSRSKTKDSKDAEALKEAQGSASESEALRQDSKNTERSESKRSSKKDKKAKAAQEAEEEAAAEEACLIAEEEARLIPTGAATDPFASMPSVGSWFMPIVVDEELEAAKAEDAALKVFLAFIYQRSIETLEAASLAQAEADARARARARAAPEVKAEAAQVTLDDDWRPSSAQSNVSLGTQVSSRVGFGVASDLMVRLLETGGMTTSKSSSAGPSRSAHSVVASGASTGQVSREAMDMALTGARQVIASAFASAAAAGLLEASEDLEEALLEASEISGAQE</sequence>
<feature type="compositionally biased region" description="Low complexity" evidence="2">
    <location>
        <begin position="1426"/>
        <end position="1439"/>
    </location>
</feature>
<feature type="coiled-coil region" evidence="1">
    <location>
        <begin position="136"/>
        <end position="163"/>
    </location>
</feature>
<keyword evidence="1" id="KW-0175">Coiled coil</keyword>
<feature type="compositionally biased region" description="Basic and acidic residues" evidence="2">
    <location>
        <begin position="1246"/>
        <end position="1262"/>
    </location>
</feature>
<feature type="region of interest" description="Disordered" evidence="2">
    <location>
        <begin position="287"/>
        <end position="309"/>
    </location>
</feature>
<evidence type="ECO:0000313" key="3">
    <source>
        <dbReference type="EMBL" id="CAE8649034.1"/>
    </source>
</evidence>
<dbReference type="Proteomes" id="UP000626109">
    <property type="component" value="Unassembled WGS sequence"/>
</dbReference>
<evidence type="ECO:0000256" key="2">
    <source>
        <dbReference type="SAM" id="MobiDB-lite"/>
    </source>
</evidence>
<feature type="compositionally biased region" description="Polar residues" evidence="2">
    <location>
        <begin position="751"/>
        <end position="763"/>
    </location>
</feature>
<proteinExistence type="predicted"/>
<feature type="region of interest" description="Disordered" evidence="2">
    <location>
        <begin position="1092"/>
        <end position="1283"/>
    </location>
</feature>
<feature type="compositionally biased region" description="Basic and acidic residues" evidence="2">
    <location>
        <begin position="936"/>
        <end position="958"/>
    </location>
</feature>
<comment type="caution">
    <text evidence="3">The sequence shown here is derived from an EMBL/GenBank/DDBJ whole genome shotgun (WGS) entry which is preliminary data.</text>
</comment>
<feature type="compositionally biased region" description="Basic residues" evidence="2">
    <location>
        <begin position="902"/>
        <end position="913"/>
    </location>
</feature>
<feature type="region of interest" description="Disordered" evidence="2">
    <location>
        <begin position="1424"/>
        <end position="1447"/>
    </location>
</feature>
<evidence type="ECO:0000256" key="1">
    <source>
        <dbReference type="SAM" id="Coils"/>
    </source>
</evidence>
<organism evidence="3 4">
    <name type="scientific">Polarella glacialis</name>
    <name type="common">Dinoflagellate</name>
    <dbReference type="NCBI Taxonomy" id="89957"/>
    <lineage>
        <taxon>Eukaryota</taxon>
        <taxon>Sar</taxon>
        <taxon>Alveolata</taxon>
        <taxon>Dinophyceae</taxon>
        <taxon>Suessiales</taxon>
        <taxon>Suessiaceae</taxon>
        <taxon>Polarella</taxon>
    </lineage>
</organism>
<feature type="compositionally biased region" description="Acidic residues" evidence="2">
    <location>
        <begin position="769"/>
        <end position="785"/>
    </location>
</feature>
<dbReference type="EMBL" id="CAJNNW010007179">
    <property type="protein sequence ID" value="CAE8649034.1"/>
    <property type="molecule type" value="Genomic_DNA"/>
</dbReference>
<reference evidence="3" key="1">
    <citation type="submission" date="2021-02" db="EMBL/GenBank/DDBJ databases">
        <authorList>
            <person name="Dougan E. K."/>
            <person name="Rhodes N."/>
            <person name="Thang M."/>
            <person name="Chan C."/>
        </authorList>
    </citation>
    <scope>NUCLEOTIDE SEQUENCE</scope>
</reference>
<feature type="region of interest" description="Disordered" evidence="2">
    <location>
        <begin position="751"/>
        <end position="984"/>
    </location>
</feature>
<feature type="compositionally biased region" description="Basic and acidic residues" evidence="2">
    <location>
        <begin position="1206"/>
        <end position="1236"/>
    </location>
</feature>
<name>A0A813IG40_POLGL</name>
<feature type="compositionally biased region" description="Pro residues" evidence="2">
    <location>
        <begin position="289"/>
        <end position="299"/>
    </location>
</feature>
<evidence type="ECO:0000313" key="4">
    <source>
        <dbReference type="Proteomes" id="UP000626109"/>
    </source>
</evidence>
<accession>A0A813IG40</accession>